<protein>
    <submittedName>
        <fullName evidence="1">5187_t:CDS:1</fullName>
    </submittedName>
</protein>
<dbReference type="EMBL" id="CAJVQB010004449">
    <property type="protein sequence ID" value="CAG8636046.1"/>
    <property type="molecule type" value="Genomic_DNA"/>
</dbReference>
<gene>
    <name evidence="1" type="ORF">GMARGA_LOCUS8589</name>
</gene>
<proteinExistence type="predicted"/>
<name>A0ABN7UMW8_GIGMA</name>
<organism evidence="1 2">
    <name type="scientific">Gigaspora margarita</name>
    <dbReference type="NCBI Taxonomy" id="4874"/>
    <lineage>
        <taxon>Eukaryota</taxon>
        <taxon>Fungi</taxon>
        <taxon>Fungi incertae sedis</taxon>
        <taxon>Mucoromycota</taxon>
        <taxon>Glomeromycotina</taxon>
        <taxon>Glomeromycetes</taxon>
        <taxon>Diversisporales</taxon>
        <taxon>Gigasporaceae</taxon>
        <taxon>Gigaspora</taxon>
    </lineage>
</organism>
<accession>A0ABN7UMW8</accession>
<evidence type="ECO:0000313" key="2">
    <source>
        <dbReference type="Proteomes" id="UP000789901"/>
    </source>
</evidence>
<keyword evidence="2" id="KW-1185">Reference proteome</keyword>
<feature type="non-terminal residue" evidence="1">
    <location>
        <position position="1"/>
    </location>
</feature>
<comment type="caution">
    <text evidence="1">The sequence shown here is derived from an EMBL/GenBank/DDBJ whole genome shotgun (WGS) entry which is preliminary data.</text>
</comment>
<evidence type="ECO:0000313" key="1">
    <source>
        <dbReference type="EMBL" id="CAG8636046.1"/>
    </source>
</evidence>
<dbReference type="Proteomes" id="UP000789901">
    <property type="component" value="Unassembled WGS sequence"/>
</dbReference>
<reference evidence="1 2" key="1">
    <citation type="submission" date="2021-06" db="EMBL/GenBank/DDBJ databases">
        <authorList>
            <person name="Kallberg Y."/>
            <person name="Tangrot J."/>
            <person name="Rosling A."/>
        </authorList>
    </citation>
    <scope>NUCLEOTIDE SEQUENCE [LARGE SCALE GENOMIC DNA]</scope>
    <source>
        <strain evidence="1 2">120-4 pot B 10/14</strain>
    </source>
</reference>
<sequence length="48" mass="5904">ENSIRTQLNIPSYIWKKAFKQMKDKYLKLMNYATNVQKLQEKVLEEWI</sequence>